<keyword evidence="2" id="KW-1185">Reference proteome</keyword>
<dbReference type="RefSeq" id="WP_408161203.1">
    <property type="nucleotide sequence ID" value="NZ_JAQQDB010000005.1"/>
</dbReference>
<evidence type="ECO:0000313" key="2">
    <source>
        <dbReference type="Proteomes" id="UP001629462"/>
    </source>
</evidence>
<protein>
    <submittedName>
        <fullName evidence="1">Capsular biosynthesis protein</fullName>
    </submittedName>
</protein>
<dbReference type="SUPFAM" id="SSF56112">
    <property type="entry name" value="Protein kinase-like (PK-like)"/>
    <property type="match status" value="1"/>
</dbReference>
<dbReference type="EMBL" id="JAQQDB010000005">
    <property type="protein sequence ID" value="MFM0517252.1"/>
    <property type="molecule type" value="Genomic_DNA"/>
</dbReference>
<accession>A0ABW9CHZ2</accession>
<name>A0ABW9CHZ2_9BURK</name>
<organism evidence="1 2">
    <name type="scientific">Caballeronia jiangsuensis</name>
    <dbReference type="NCBI Taxonomy" id="1458357"/>
    <lineage>
        <taxon>Bacteria</taxon>
        <taxon>Pseudomonadati</taxon>
        <taxon>Pseudomonadota</taxon>
        <taxon>Betaproteobacteria</taxon>
        <taxon>Burkholderiales</taxon>
        <taxon>Burkholderiaceae</taxon>
        <taxon>Caballeronia</taxon>
    </lineage>
</organism>
<proteinExistence type="predicted"/>
<dbReference type="Proteomes" id="UP001629462">
    <property type="component" value="Unassembled WGS sequence"/>
</dbReference>
<gene>
    <name evidence="1" type="ORF">PQR08_07420</name>
</gene>
<sequence length="491" mass="56260">MKKILIYDNTQPPPSDVCNLLGIERFSDVYYRKRSLDRWISDLAGQAGLTFVDLESLMHADSLAKPPLSGPGRQTIIYIPAWIAFGCAEKEAALFLQKLSLTRNNLRVANDTNQFDPYAPHMMVLVDDLAQSFLRAVASGESAESFFREAGEQLQPVPDHASMIDLRDPLRFTDYLTSNFDARFFNSVQTVNEFVLLKRSTDAAKLKREHDFYRLLPASMQMFFVQPYDFTREAQGASYKMERLFVPDMALQWIHGSLNRVHLERFLDKVLFFVRSRPARPVPRDIAERTRDEAYRSKLLVRLEQLEALPAYASIEPYARATFGGVRSLLDRYLKLLDKSQPAEIEKSLCIGHGDLCFSNILYSKTTGLMRFIDARGAETEDELYVNPYYDIAKLSHSVVGNYDFINYGLFRLDIGSDLKVRLHIDAKPQPWATEMFRQKLTESGFDPELTRLYEASLFISMAPLHIDVPKKVIAFLVNAADILNELERNF</sequence>
<evidence type="ECO:0000313" key="1">
    <source>
        <dbReference type="EMBL" id="MFM0517252.1"/>
    </source>
</evidence>
<reference evidence="1 2" key="1">
    <citation type="journal article" date="2024" name="Chem. Sci.">
        <title>Discovery of megapolipeptins by genome mining of a Burkholderiales bacteria collection.</title>
        <authorList>
            <person name="Paulo B.S."/>
            <person name="Recchia M.J.J."/>
            <person name="Lee S."/>
            <person name="Fergusson C.H."/>
            <person name="Romanowski S.B."/>
            <person name="Hernandez A."/>
            <person name="Krull N."/>
            <person name="Liu D.Y."/>
            <person name="Cavanagh H."/>
            <person name="Bos A."/>
            <person name="Gray C.A."/>
            <person name="Murphy B.T."/>
            <person name="Linington R.G."/>
            <person name="Eustaquio A.S."/>
        </authorList>
    </citation>
    <scope>NUCLEOTIDE SEQUENCE [LARGE SCALE GENOMIC DNA]</scope>
    <source>
        <strain evidence="1 2">RL17-374-BIF-D</strain>
    </source>
</reference>
<dbReference type="InterPro" id="IPR011009">
    <property type="entry name" value="Kinase-like_dom_sf"/>
</dbReference>
<comment type="caution">
    <text evidence="1">The sequence shown here is derived from an EMBL/GenBank/DDBJ whole genome shotgun (WGS) entry which is preliminary data.</text>
</comment>